<evidence type="ECO:0000313" key="2">
    <source>
        <dbReference type="Proteomes" id="UP000887013"/>
    </source>
</evidence>
<dbReference type="GO" id="GO:0003676">
    <property type="term" value="F:nucleic acid binding"/>
    <property type="evidence" value="ECO:0007669"/>
    <property type="project" value="InterPro"/>
</dbReference>
<dbReference type="AlphaFoldDB" id="A0A8X6QN20"/>
<keyword evidence="2" id="KW-1185">Reference proteome</keyword>
<dbReference type="PANTHER" id="PTHR46060">
    <property type="entry name" value="MARINER MOS1 TRANSPOSASE-LIKE PROTEIN"/>
    <property type="match status" value="1"/>
</dbReference>
<dbReference type="Proteomes" id="UP000887013">
    <property type="component" value="Unassembled WGS sequence"/>
</dbReference>
<name>A0A8X6QN20_NEPPI</name>
<accession>A0A8X6QN20</accession>
<proteinExistence type="predicted"/>
<dbReference type="InterPro" id="IPR052709">
    <property type="entry name" value="Transposase-MT_Hybrid"/>
</dbReference>
<reference evidence="1" key="1">
    <citation type="submission" date="2020-08" db="EMBL/GenBank/DDBJ databases">
        <title>Multicomponent nature underlies the extraordinary mechanical properties of spider dragline silk.</title>
        <authorList>
            <person name="Kono N."/>
            <person name="Nakamura H."/>
            <person name="Mori M."/>
            <person name="Yoshida Y."/>
            <person name="Ohtoshi R."/>
            <person name="Malay A.D."/>
            <person name="Moran D.A.P."/>
            <person name="Tomita M."/>
            <person name="Numata K."/>
            <person name="Arakawa K."/>
        </authorList>
    </citation>
    <scope>NUCLEOTIDE SEQUENCE</scope>
</reference>
<dbReference type="OrthoDB" id="616263at2759"/>
<protein>
    <submittedName>
        <fullName evidence="1">Histone-lysine N-methyltransferase SETMAR</fullName>
    </submittedName>
</protein>
<dbReference type="EMBL" id="BMAW01083756">
    <property type="protein sequence ID" value="GFU35502.1"/>
    <property type="molecule type" value="Genomic_DNA"/>
</dbReference>
<gene>
    <name evidence="1" type="primary">X777_16563</name>
    <name evidence="1" type="ORF">NPIL_159591</name>
</gene>
<sequence>MVKLKELEFDLLHCPTNSSDISSAEYHLFHNLENVLIGKQYNSHNAVKLVFQEFFDSRPTGFCTTGLNNLSIKWQKCIIDNQGTCFDN</sequence>
<dbReference type="InterPro" id="IPR036397">
    <property type="entry name" value="RNaseH_sf"/>
</dbReference>
<dbReference type="Gene3D" id="3.30.420.10">
    <property type="entry name" value="Ribonuclease H-like superfamily/Ribonuclease H"/>
    <property type="match status" value="1"/>
</dbReference>
<evidence type="ECO:0000313" key="1">
    <source>
        <dbReference type="EMBL" id="GFU35502.1"/>
    </source>
</evidence>
<dbReference type="PANTHER" id="PTHR46060:SF3">
    <property type="entry name" value="PROTEIN GVQW3"/>
    <property type="match status" value="1"/>
</dbReference>
<organism evidence="1 2">
    <name type="scientific">Nephila pilipes</name>
    <name type="common">Giant wood spider</name>
    <name type="synonym">Nephila maculata</name>
    <dbReference type="NCBI Taxonomy" id="299642"/>
    <lineage>
        <taxon>Eukaryota</taxon>
        <taxon>Metazoa</taxon>
        <taxon>Ecdysozoa</taxon>
        <taxon>Arthropoda</taxon>
        <taxon>Chelicerata</taxon>
        <taxon>Arachnida</taxon>
        <taxon>Araneae</taxon>
        <taxon>Araneomorphae</taxon>
        <taxon>Entelegynae</taxon>
        <taxon>Araneoidea</taxon>
        <taxon>Nephilidae</taxon>
        <taxon>Nephila</taxon>
    </lineage>
</organism>
<comment type="caution">
    <text evidence="1">The sequence shown here is derived from an EMBL/GenBank/DDBJ whole genome shotgun (WGS) entry which is preliminary data.</text>
</comment>